<dbReference type="AlphaFoldDB" id="A0A7J7NYQ0"/>
<dbReference type="Proteomes" id="UP000541444">
    <property type="component" value="Unassembled WGS sequence"/>
</dbReference>
<evidence type="ECO:0000313" key="1">
    <source>
        <dbReference type="EMBL" id="KAF6172315.1"/>
    </source>
</evidence>
<protein>
    <submittedName>
        <fullName evidence="1">Uncharacterized protein</fullName>
    </submittedName>
</protein>
<comment type="caution">
    <text evidence="1">The sequence shown here is derived from an EMBL/GenBank/DDBJ whole genome shotgun (WGS) entry which is preliminary data.</text>
</comment>
<sequence>MAYEMNQLHTHVDELLPGVLLESFIQRSISQDEKNYVDQVWSLKKDELSLEAKKNNMSTYRRIVKKLFALTLSTPYIQKNGWTMKSLMCTLKP</sequence>
<proteinExistence type="predicted"/>
<keyword evidence="2" id="KW-1185">Reference proteome</keyword>
<organism evidence="1 2">
    <name type="scientific">Kingdonia uniflora</name>
    <dbReference type="NCBI Taxonomy" id="39325"/>
    <lineage>
        <taxon>Eukaryota</taxon>
        <taxon>Viridiplantae</taxon>
        <taxon>Streptophyta</taxon>
        <taxon>Embryophyta</taxon>
        <taxon>Tracheophyta</taxon>
        <taxon>Spermatophyta</taxon>
        <taxon>Magnoliopsida</taxon>
        <taxon>Ranunculales</taxon>
        <taxon>Circaeasteraceae</taxon>
        <taxon>Kingdonia</taxon>
    </lineage>
</organism>
<dbReference type="EMBL" id="JACGCM010000440">
    <property type="protein sequence ID" value="KAF6172315.1"/>
    <property type="molecule type" value="Genomic_DNA"/>
</dbReference>
<gene>
    <name evidence="1" type="ORF">GIB67_024937</name>
</gene>
<name>A0A7J7NYQ0_9MAGN</name>
<reference evidence="1 2" key="1">
    <citation type="journal article" date="2020" name="IScience">
        <title>Genome Sequencing of the Endangered Kingdonia uniflora (Circaeasteraceae, Ranunculales) Reveals Potential Mechanisms of Evolutionary Specialization.</title>
        <authorList>
            <person name="Sun Y."/>
            <person name="Deng T."/>
            <person name="Zhang A."/>
            <person name="Moore M.J."/>
            <person name="Landis J.B."/>
            <person name="Lin N."/>
            <person name="Zhang H."/>
            <person name="Zhang X."/>
            <person name="Huang J."/>
            <person name="Zhang X."/>
            <person name="Sun H."/>
            <person name="Wang H."/>
        </authorList>
    </citation>
    <scope>NUCLEOTIDE SEQUENCE [LARGE SCALE GENOMIC DNA]</scope>
    <source>
        <strain evidence="1">TB1705</strain>
        <tissue evidence="1">Leaf</tissue>
    </source>
</reference>
<accession>A0A7J7NYQ0</accession>
<evidence type="ECO:0000313" key="2">
    <source>
        <dbReference type="Proteomes" id="UP000541444"/>
    </source>
</evidence>